<dbReference type="STRING" id="31246.A0A183PPK1"/>
<evidence type="ECO:0000313" key="1">
    <source>
        <dbReference type="EMBL" id="VDP70905.1"/>
    </source>
</evidence>
<evidence type="ECO:0000313" key="2">
    <source>
        <dbReference type="Proteomes" id="UP000269396"/>
    </source>
</evidence>
<accession>A0A183PPK1</accession>
<proteinExistence type="predicted"/>
<dbReference type="EMBL" id="UZAL01036976">
    <property type="protein sequence ID" value="VDP70905.1"/>
    <property type="molecule type" value="Genomic_DNA"/>
</dbReference>
<gene>
    <name evidence="1" type="ORF">SMTD_LOCUS16287</name>
</gene>
<organism evidence="1 2">
    <name type="scientific">Schistosoma mattheei</name>
    <dbReference type="NCBI Taxonomy" id="31246"/>
    <lineage>
        <taxon>Eukaryota</taxon>
        <taxon>Metazoa</taxon>
        <taxon>Spiralia</taxon>
        <taxon>Lophotrochozoa</taxon>
        <taxon>Platyhelminthes</taxon>
        <taxon>Trematoda</taxon>
        <taxon>Digenea</taxon>
        <taxon>Strigeidida</taxon>
        <taxon>Schistosomatoidea</taxon>
        <taxon>Schistosomatidae</taxon>
        <taxon>Schistosoma</taxon>
    </lineage>
</organism>
<protein>
    <submittedName>
        <fullName evidence="1">Uncharacterized protein</fullName>
    </submittedName>
</protein>
<reference evidence="1 2" key="1">
    <citation type="submission" date="2018-11" db="EMBL/GenBank/DDBJ databases">
        <authorList>
            <consortium name="Pathogen Informatics"/>
        </authorList>
    </citation>
    <scope>NUCLEOTIDE SEQUENCE [LARGE SCALE GENOMIC DNA]</scope>
    <source>
        <strain>Denwood</strain>
        <strain evidence="2">Zambia</strain>
    </source>
</reference>
<keyword evidence="2" id="KW-1185">Reference proteome</keyword>
<dbReference type="Proteomes" id="UP000269396">
    <property type="component" value="Unassembled WGS sequence"/>
</dbReference>
<dbReference type="AlphaFoldDB" id="A0A183PPK1"/>
<sequence length="265" mass="30908">MQFIQAPPQTLYPVTTKVLDAFGLLNELDVRKSMGHDEMLSGLPEEPVDFVANLLSICFDLSTTHGRLPGDWKMPHRCMDKTKRKTFMFIPSELTELSLLRNQKSNFSNTTDFYSLGYKIPEIYGNQSNDSEVVLILGFYDSFTEKNEVCPYCCVKIQSNDNLHICAQSLKKYKFDRSCIKPYYPLLTNESYIWISLDMNKLPSLLKHGILMKYSRLFYSQNHNWLYSIMNYEIGQSLCTLILWSNQFTLDYNTSCCDQLNYERK</sequence>
<name>A0A183PPK1_9TREM</name>